<sequence length="95" mass="10435">MSGNSTWVKTAVLSGVCIAFGLYILYNTPTCRSLEKKKKEKEHYNKSESSEYCMPGSNDCFTANSTNTAEGLQTPPENGNPQASQYLAVSMNKKN</sequence>
<keyword evidence="2" id="KW-1133">Transmembrane helix</keyword>
<protein>
    <submittedName>
        <fullName evidence="4">VKc domain-containing protein</fullName>
    </submittedName>
</protein>
<feature type="region of interest" description="Disordered" evidence="1">
    <location>
        <begin position="64"/>
        <end position="95"/>
    </location>
</feature>
<feature type="compositionally biased region" description="Polar residues" evidence="1">
    <location>
        <begin position="64"/>
        <end position="87"/>
    </location>
</feature>
<keyword evidence="3" id="KW-1185">Reference proteome</keyword>
<dbReference type="Proteomes" id="UP000038045">
    <property type="component" value="Unplaced"/>
</dbReference>
<dbReference type="WBParaSite" id="PTRK_0001758600.1">
    <property type="protein sequence ID" value="PTRK_0001758600.1"/>
    <property type="gene ID" value="PTRK_0001758600"/>
</dbReference>
<name>A0A0N5A6G3_PARTI</name>
<evidence type="ECO:0000256" key="2">
    <source>
        <dbReference type="SAM" id="Phobius"/>
    </source>
</evidence>
<evidence type="ECO:0000313" key="4">
    <source>
        <dbReference type="WBParaSite" id="PTRK_0001758600.1"/>
    </source>
</evidence>
<evidence type="ECO:0000313" key="3">
    <source>
        <dbReference type="Proteomes" id="UP000038045"/>
    </source>
</evidence>
<accession>A0A0N5A6G3</accession>
<keyword evidence="2" id="KW-0812">Transmembrane</keyword>
<reference evidence="4" key="1">
    <citation type="submission" date="2017-02" db="UniProtKB">
        <authorList>
            <consortium name="WormBaseParasite"/>
        </authorList>
    </citation>
    <scope>IDENTIFICATION</scope>
</reference>
<keyword evidence="2" id="KW-0472">Membrane</keyword>
<feature type="transmembrane region" description="Helical" evidence="2">
    <location>
        <begin position="6"/>
        <end position="26"/>
    </location>
</feature>
<organism evidence="3 4">
    <name type="scientific">Parastrongyloides trichosuri</name>
    <name type="common">Possum-specific nematode worm</name>
    <dbReference type="NCBI Taxonomy" id="131310"/>
    <lineage>
        <taxon>Eukaryota</taxon>
        <taxon>Metazoa</taxon>
        <taxon>Ecdysozoa</taxon>
        <taxon>Nematoda</taxon>
        <taxon>Chromadorea</taxon>
        <taxon>Rhabditida</taxon>
        <taxon>Tylenchina</taxon>
        <taxon>Panagrolaimomorpha</taxon>
        <taxon>Strongyloidoidea</taxon>
        <taxon>Strongyloididae</taxon>
        <taxon>Parastrongyloides</taxon>
    </lineage>
</organism>
<proteinExistence type="predicted"/>
<evidence type="ECO:0000256" key="1">
    <source>
        <dbReference type="SAM" id="MobiDB-lite"/>
    </source>
</evidence>
<dbReference type="AlphaFoldDB" id="A0A0N5A6G3"/>